<accession>A0ACC2NY05</accession>
<evidence type="ECO:0000313" key="2">
    <source>
        <dbReference type="Proteomes" id="UP001239111"/>
    </source>
</evidence>
<evidence type="ECO:0000313" key="1">
    <source>
        <dbReference type="EMBL" id="KAJ8676041.1"/>
    </source>
</evidence>
<protein>
    <submittedName>
        <fullName evidence="1">Uncharacterized protein</fullName>
    </submittedName>
</protein>
<dbReference type="EMBL" id="CM056742">
    <property type="protein sequence ID" value="KAJ8676041.1"/>
    <property type="molecule type" value="Genomic_DNA"/>
</dbReference>
<dbReference type="Proteomes" id="UP001239111">
    <property type="component" value="Chromosome 2"/>
</dbReference>
<reference evidence="1" key="1">
    <citation type="submission" date="2023-04" db="EMBL/GenBank/DDBJ databases">
        <title>A chromosome-level genome assembly of the parasitoid wasp Eretmocerus hayati.</title>
        <authorList>
            <person name="Zhong Y."/>
            <person name="Liu S."/>
            <person name="Liu Y."/>
        </authorList>
    </citation>
    <scope>NUCLEOTIDE SEQUENCE</scope>
    <source>
        <strain evidence="1">ZJU_SS_LIU_2023</strain>
    </source>
</reference>
<gene>
    <name evidence="1" type="ORF">QAD02_011827</name>
</gene>
<name>A0ACC2NY05_9HYME</name>
<organism evidence="1 2">
    <name type="scientific">Eretmocerus hayati</name>
    <dbReference type="NCBI Taxonomy" id="131215"/>
    <lineage>
        <taxon>Eukaryota</taxon>
        <taxon>Metazoa</taxon>
        <taxon>Ecdysozoa</taxon>
        <taxon>Arthropoda</taxon>
        <taxon>Hexapoda</taxon>
        <taxon>Insecta</taxon>
        <taxon>Pterygota</taxon>
        <taxon>Neoptera</taxon>
        <taxon>Endopterygota</taxon>
        <taxon>Hymenoptera</taxon>
        <taxon>Apocrita</taxon>
        <taxon>Proctotrupomorpha</taxon>
        <taxon>Chalcidoidea</taxon>
        <taxon>Aphelinidae</taxon>
        <taxon>Aphelininae</taxon>
        <taxon>Eretmocerus</taxon>
    </lineage>
</organism>
<sequence>MNSILYLSSIVCLVAVCVAKDYKPLSSKQEDYSASKGIFVPYNYRYISGSGIYKLHEDLATWEEARTVCNLEGGRLAILKSKEAADVLAQMFKHSDLMYK</sequence>
<proteinExistence type="predicted"/>
<comment type="caution">
    <text evidence="1">The sequence shown here is derived from an EMBL/GenBank/DDBJ whole genome shotgun (WGS) entry which is preliminary data.</text>
</comment>
<keyword evidence="2" id="KW-1185">Reference proteome</keyword>